<sequence>MDKKESDNRDNFFASLNQLILSLEPAIKEAGSVSAAEDILTHLEATDEHFHRYDFVRQLRSRIDTTLTPLIDKKLERLAGREGDRNNTMPVITEEIIASPEFVNLQQSILADTKDAVNALIQSFSQNPRLRTSDYELTENRGRLQPFRLSLDSSDEDSSMSSSFGQTGYMFNMSPEKFSEIAENLATDKPIHVRINALNTLYQFPLSDELTSKNSDGIRKGLLAALADDDEQLAEKSLKFHARMFMASSAHVTKEIYTCLAEHLVPYFSDANRHRVNIENGLDVSTRNNQRLLKRFRLLNEFQHEVAAFWIRYPEWFLESVLGSTFNLFSASSDPGFGSSELQYMTPVHFLALIDPRATWFKSGWRQRLATKATDANKMLNIELLAFECKHNPCSILSIHVHHGNYSRTVAIKELIKHPSLLADAIGHCIDFSRTCKTLQSLEMMELNEEQRDDDNDGLFYTSQDLEYIYFVHSLCLVGRVLLYSGGRALFPVLLPDREETVTISSLLVALIRIMCTALPSSSAKLVLDVQFHPGFLVCDVLKKIASCTNSSKECLCKDAITTSLLSPVQSWLDGVDSCDSAGMRTRYC</sequence>
<reference evidence="3" key="1">
    <citation type="submission" date="2023-01" db="EMBL/GenBank/DDBJ databases">
        <title>Genome assembly of the deep-sea coral Lophelia pertusa.</title>
        <authorList>
            <person name="Herrera S."/>
            <person name="Cordes E."/>
        </authorList>
    </citation>
    <scope>NUCLEOTIDE SEQUENCE</scope>
    <source>
        <strain evidence="3">USNM1676648</strain>
        <tissue evidence="3">Polyp</tissue>
    </source>
</reference>
<feature type="domain" description="BROMI N-terminal" evidence="2">
    <location>
        <begin position="16"/>
        <end position="127"/>
    </location>
</feature>
<accession>A0A9W9Z4B6</accession>
<dbReference type="Proteomes" id="UP001163046">
    <property type="component" value="Unassembled WGS sequence"/>
</dbReference>
<comment type="caution">
    <text evidence="3">The sequence shown here is derived from an EMBL/GenBank/DDBJ whole genome shotgun (WGS) entry which is preliminary data.</text>
</comment>
<dbReference type="Pfam" id="PF23431">
    <property type="entry name" value="BROMI_N"/>
    <property type="match status" value="1"/>
</dbReference>
<feature type="domain" description="BROMI middle region" evidence="1">
    <location>
        <begin position="402"/>
        <end position="577"/>
    </location>
</feature>
<keyword evidence="4" id="KW-1185">Reference proteome</keyword>
<dbReference type="OrthoDB" id="1668230at2759"/>
<name>A0A9W9Z4B6_9CNID</name>
<evidence type="ECO:0000259" key="1">
    <source>
        <dbReference type="Pfam" id="PF14961"/>
    </source>
</evidence>
<dbReference type="InterPro" id="IPR055391">
    <property type="entry name" value="BROMI_N"/>
</dbReference>
<evidence type="ECO:0000259" key="2">
    <source>
        <dbReference type="Pfam" id="PF23431"/>
    </source>
</evidence>
<dbReference type="AlphaFoldDB" id="A0A9W9Z4B6"/>
<gene>
    <name evidence="3" type="ORF">OS493_005082</name>
</gene>
<dbReference type="InterPro" id="IPR032735">
    <property type="entry name" value="BROMI_M"/>
</dbReference>
<protein>
    <submittedName>
        <fullName evidence="3">Uncharacterized protein</fullName>
    </submittedName>
</protein>
<evidence type="ECO:0000313" key="4">
    <source>
        <dbReference type="Proteomes" id="UP001163046"/>
    </source>
</evidence>
<dbReference type="Pfam" id="PF14961">
    <property type="entry name" value="BROMI"/>
    <property type="match status" value="2"/>
</dbReference>
<feature type="domain" description="BROMI middle region" evidence="1">
    <location>
        <begin position="176"/>
        <end position="363"/>
    </location>
</feature>
<evidence type="ECO:0000313" key="3">
    <source>
        <dbReference type="EMBL" id="KAJ7374735.1"/>
    </source>
</evidence>
<organism evidence="3 4">
    <name type="scientific">Desmophyllum pertusum</name>
    <dbReference type="NCBI Taxonomy" id="174260"/>
    <lineage>
        <taxon>Eukaryota</taxon>
        <taxon>Metazoa</taxon>
        <taxon>Cnidaria</taxon>
        <taxon>Anthozoa</taxon>
        <taxon>Hexacorallia</taxon>
        <taxon>Scleractinia</taxon>
        <taxon>Caryophylliina</taxon>
        <taxon>Caryophylliidae</taxon>
        <taxon>Desmophyllum</taxon>
    </lineage>
</organism>
<dbReference type="EMBL" id="MU826827">
    <property type="protein sequence ID" value="KAJ7374735.1"/>
    <property type="molecule type" value="Genomic_DNA"/>
</dbReference>
<proteinExistence type="predicted"/>